<dbReference type="InterPro" id="IPR000719">
    <property type="entry name" value="Prot_kinase_dom"/>
</dbReference>
<feature type="binding site" evidence="5">
    <location>
        <position position="110"/>
    </location>
    <ligand>
        <name>ATP</name>
        <dbReference type="ChEBI" id="CHEBI:30616"/>
    </ligand>
</feature>
<evidence type="ECO:0000256" key="4">
    <source>
        <dbReference type="ARBA" id="ARBA00022840"/>
    </source>
</evidence>
<dbReference type="SUPFAM" id="SSF48452">
    <property type="entry name" value="TPR-like"/>
    <property type="match status" value="1"/>
</dbReference>
<dbReference type="Pfam" id="PF00069">
    <property type="entry name" value="Pkinase"/>
    <property type="match status" value="1"/>
</dbReference>
<keyword evidence="9" id="KW-1185">Reference proteome</keyword>
<evidence type="ECO:0000313" key="9">
    <source>
        <dbReference type="Proteomes" id="UP001165498"/>
    </source>
</evidence>
<dbReference type="Proteomes" id="UP001165498">
    <property type="component" value="Unassembled WGS sequence"/>
</dbReference>
<keyword evidence="6" id="KW-0472">Membrane</keyword>
<dbReference type="InterPro" id="IPR017441">
    <property type="entry name" value="Protein_kinase_ATP_BS"/>
</dbReference>
<evidence type="ECO:0000259" key="7">
    <source>
        <dbReference type="PROSITE" id="PS50011"/>
    </source>
</evidence>
<dbReference type="PROSITE" id="PS00107">
    <property type="entry name" value="PROTEIN_KINASE_ATP"/>
    <property type="match status" value="1"/>
</dbReference>
<dbReference type="PROSITE" id="PS00108">
    <property type="entry name" value="PROTEIN_KINASE_ST"/>
    <property type="match status" value="1"/>
</dbReference>
<keyword evidence="6" id="KW-1133">Transmembrane helix</keyword>
<name>A0ABT1QLE1_9GAMM</name>
<dbReference type="SMART" id="SM00220">
    <property type="entry name" value="S_TKc"/>
    <property type="match status" value="1"/>
</dbReference>
<evidence type="ECO:0000313" key="8">
    <source>
        <dbReference type="EMBL" id="MCQ4163351.1"/>
    </source>
</evidence>
<feature type="domain" description="Protein kinase" evidence="7">
    <location>
        <begin position="79"/>
        <end position="353"/>
    </location>
</feature>
<dbReference type="Gene3D" id="1.10.510.10">
    <property type="entry name" value="Transferase(Phosphotransferase) domain 1"/>
    <property type="match status" value="1"/>
</dbReference>
<comment type="caution">
    <text evidence="8">The sequence shown here is derived from an EMBL/GenBank/DDBJ whole genome shotgun (WGS) entry which is preliminary data.</text>
</comment>
<dbReference type="Pfam" id="PF13424">
    <property type="entry name" value="TPR_12"/>
    <property type="match status" value="1"/>
</dbReference>
<dbReference type="InterPro" id="IPR011009">
    <property type="entry name" value="Kinase-like_dom_sf"/>
</dbReference>
<dbReference type="Gene3D" id="3.30.200.20">
    <property type="entry name" value="Phosphorylase Kinase, domain 1"/>
    <property type="match status" value="1"/>
</dbReference>
<evidence type="ECO:0000256" key="1">
    <source>
        <dbReference type="ARBA" id="ARBA00022679"/>
    </source>
</evidence>
<dbReference type="CDD" id="cd14014">
    <property type="entry name" value="STKc_PknB_like"/>
    <property type="match status" value="1"/>
</dbReference>
<evidence type="ECO:0000256" key="3">
    <source>
        <dbReference type="ARBA" id="ARBA00022777"/>
    </source>
</evidence>
<feature type="transmembrane region" description="Helical" evidence="6">
    <location>
        <begin position="378"/>
        <end position="398"/>
    </location>
</feature>
<proteinExistence type="predicted"/>
<evidence type="ECO:0000256" key="6">
    <source>
        <dbReference type="SAM" id="Phobius"/>
    </source>
</evidence>
<sequence length="841" mass="92339">MTQQAFQRLRQLFDRLTELPAEQRDDFLAGCAEIGETTRRQLRDLLQADADVGDLTVRPLRSPGEEAAAAWLGRRIGAFEITRVLGQGGMGSVFLANRVAGGVAQQVAIKVVRSDMLDAATRARFRLERQVLALLQHPNIAAMLDLGELEDGSPYAIMEFVDGETITRHAREHNLDLRRRLQLFLEVCNAVAHAHRSMIVHRDIKPGNVLVDREGRPRLLDFGIAKPLSAQLGAVDVEETSAAQRFVSLSHAAPEQLRGEAITTACDVYGLGALLYELLAGVPAFAREGLTPAQLERMICETDPLPPSRRSGAGGVAAIPRDLDLIVLRCLRKQPADRYVSVDQLAGELRDFLAGRPVLARRGNALYRAGRFFARHRLALALGAVILLGGVTGLALLWRQQLATLAQQSRADAMTDLILSALHGGSSDNPGSKDTTAREVFERVASEARARTDLDPVSRARVLGTVARVHLELGLPKEAEAVIAQIDDAALPAEQRDELDLLRVSLLQALNRFDEARAVIAPALARPHDVQARARWDLAQARLDYDEGNSQAALQRIDAMTPAVLSPELREQRLKQRSDTLWVAGKRAEGIADSEQLLALRRARLGEESPAVYSSLRDLASGYLYQGDVARAQQYSDSMLALAGKLFSANSLRYADALSIQRSLEQERGDFEAALVREQRVLAIRRDQLGADGPHVARSYFNLASLYSHSRQLAAAEDYGRRSLEIAERVWLPSDLNVFLFRVVFAATLIDNGKIAEARTVVHKALKDCETYPALQQYDIYPLALAMERLGAYEAVRSEENRLALSKALHEAKQGAADNQTRAYVDTLLAHAAGRGVEPAP</sequence>
<dbReference type="EMBL" id="JANFQO010000001">
    <property type="protein sequence ID" value="MCQ4163351.1"/>
    <property type="molecule type" value="Genomic_DNA"/>
</dbReference>
<evidence type="ECO:0000256" key="2">
    <source>
        <dbReference type="ARBA" id="ARBA00022741"/>
    </source>
</evidence>
<keyword evidence="6" id="KW-0812">Transmembrane</keyword>
<dbReference type="PROSITE" id="PS50011">
    <property type="entry name" value="PROTEIN_KINASE_DOM"/>
    <property type="match status" value="1"/>
</dbReference>
<reference evidence="8" key="1">
    <citation type="submission" date="2022-07" db="EMBL/GenBank/DDBJ databases">
        <title>Tahibacter sp., a new gammaproteobacterium isolated from the silt sample collected at pig farm.</title>
        <authorList>
            <person name="Chen H."/>
        </authorList>
    </citation>
    <scope>NUCLEOTIDE SEQUENCE</scope>
    <source>
        <strain evidence="8">P2K</strain>
    </source>
</reference>
<dbReference type="Gene3D" id="1.25.40.10">
    <property type="entry name" value="Tetratricopeptide repeat domain"/>
    <property type="match status" value="1"/>
</dbReference>
<dbReference type="InterPro" id="IPR008271">
    <property type="entry name" value="Ser/Thr_kinase_AS"/>
</dbReference>
<organism evidence="8 9">
    <name type="scientific">Tahibacter harae</name>
    <dbReference type="NCBI Taxonomy" id="2963937"/>
    <lineage>
        <taxon>Bacteria</taxon>
        <taxon>Pseudomonadati</taxon>
        <taxon>Pseudomonadota</taxon>
        <taxon>Gammaproteobacteria</taxon>
        <taxon>Lysobacterales</taxon>
        <taxon>Rhodanobacteraceae</taxon>
        <taxon>Tahibacter</taxon>
    </lineage>
</organism>
<keyword evidence="2 5" id="KW-0547">Nucleotide-binding</keyword>
<keyword evidence="3 8" id="KW-0418">Kinase</keyword>
<keyword evidence="1" id="KW-0808">Transferase</keyword>
<dbReference type="InterPro" id="IPR011990">
    <property type="entry name" value="TPR-like_helical_dom_sf"/>
</dbReference>
<dbReference type="RefSeq" id="WP_255910441.1">
    <property type="nucleotide sequence ID" value="NZ_JANFQO010000001.1"/>
</dbReference>
<dbReference type="PANTHER" id="PTHR43289:SF34">
    <property type="entry name" value="SERINE_THREONINE-PROTEIN KINASE YBDM-RELATED"/>
    <property type="match status" value="1"/>
</dbReference>
<dbReference type="PANTHER" id="PTHR43289">
    <property type="entry name" value="MITOGEN-ACTIVATED PROTEIN KINASE KINASE KINASE 20-RELATED"/>
    <property type="match status" value="1"/>
</dbReference>
<accession>A0ABT1QLE1</accession>
<keyword evidence="4 5" id="KW-0067">ATP-binding</keyword>
<gene>
    <name evidence="8" type="ORF">NM961_01380</name>
</gene>
<dbReference type="SUPFAM" id="SSF56112">
    <property type="entry name" value="Protein kinase-like (PK-like)"/>
    <property type="match status" value="1"/>
</dbReference>
<protein>
    <submittedName>
        <fullName evidence="8">Serine/threonine-protein kinase</fullName>
    </submittedName>
</protein>
<evidence type="ECO:0000256" key="5">
    <source>
        <dbReference type="PROSITE-ProRule" id="PRU10141"/>
    </source>
</evidence>
<dbReference type="GO" id="GO:0016301">
    <property type="term" value="F:kinase activity"/>
    <property type="evidence" value="ECO:0007669"/>
    <property type="project" value="UniProtKB-KW"/>
</dbReference>